<dbReference type="InterPro" id="IPR041522">
    <property type="entry name" value="CdaR_GGDEF"/>
</dbReference>
<dbReference type="InterPro" id="IPR025736">
    <property type="entry name" value="PucR_C-HTH_dom"/>
</dbReference>
<dbReference type="InterPro" id="IPR042070">
    <property type="entry name" value="PucR_C-HTH_sf"/>
</dbReference>
<proteinExistence type="inferred from homology"/>
<protein>
    <submittedName>
        <fullName evidence="5">Helix-turn-helix domain-containing protein</fullName>
    </submittedName>
</protein>
<organism evidence="5 6">
    <name type="scientific">Dactylosporangium darangshiense</name>
    <dbReference type="NCBI Taxonomy" id="579108"/>
    <lineage>
        <taxon>Bacteria</taxon>
        <taxon>Bacillati</taxon>
        <taxon>Actinomycetota</taxon>
        <taxon>Actinomycetes</taxon>
        <taxon>Micromonosporales</taxon>
        <taxon>Micromonosporaceae</taxon>
        <taxon>Dactylosporangium</taxon>
    </lineage>
</organism>
<evidence type="ECO:0000259" key="4">
    <source>
        <dbReference type="Pfam" id="PF17853"/>
    </source>
</evidence>
<reference evidence="6" key="1">
    <citation type="journal article" date="2019" name="Int. J. Syst. Evol. Microbiol.">
        <title>The Global Catalogue of Microorganisms (GCM) 10K type strain sequencing project: providing services to taxonomists for standard genome sequencing and annotation.</title>
        <authorList>
            <consortium name="The Broad Institute Genomics Platform"/>
            <consortium name="The Broad Institute Genome Sequencing Center for Infectious Disease"/>
            <person name="Wu L."/>
            <person name="Ma J."/>
        </authorList>
    </citation>
    <scope>NUCLEOTIDE SEQUENCE [LARGE SCALE GENOMIC DNA]</scope>
    <source>
        <strain evidence="6">JCM 17441</strain>
    </source>
</reference>
<dbReference type="InterPro" id="IPR051448">
    <property type="entry name" value="CdaR-like_regulators"/>
</dbReference>
<gene>
    <name evidence="5" type="ORF">GCM10022255_051970</name>
</gene>
<sequence length="418" mass="46017">MTDALGPTAVQLAGAHLLGELDLLVEQITAEVWRAVPAYSDIVMERSALEQHVRPNIQGTLEYMHSGRDIDDDDRRRLEVLGRSRALQGVPQAAMIQSFRIAERALVDAFCVFCIRSAFNSAEQRSGIQAISAIMDRVERTAFEAYLDTQRELELDRGASIAMLVTRLVDSSVGDQVDIDAQARLIGANPAMPYRSIALMVRRGDESAGAADPARDLTRLRRHIQARLREARVPSVIAGVRDNALILLVPVTDRDALAAIRRAVMPGQLRMDVVGGAGDVYPSLFEARDSCRQALAALEVAARRGRQHEVVEFGDVAIDVMLLDSADASRRLIGGYLGNLEPHPMLVQTIREYLGQSLSVQLTAERLMVHVNTIAYRLRRIRDLTGHDLRKPDDAVGFSLALRAKDLLAEPEVPATPQ</sequence>
<dbReference type="Pfam" id="PF17853">
    <property type="entry name" value="GGDEF_2"/>
    <property type="match status" value="1"/>
</dbReference>
<comment type="similarity">
    <text evidence="1">Belongs to the CdaR family.</text>
</comment>
<dbReference type="EMBL" id="BAABAT010000014">
    <property type="protein sequence ID" value="GAA4252989.1"/>
    <property type="molecule type" value="Genomic_DNA"/>
</dbReference>
<dbReference type="RefSeq" id="WP_345130005.1">
    <property type="nucleotide sequence ID" value="NZ_BAABAT010000014.1"/>
</dbReference>
<accession>A0ABP8DD47</accession>
<feature type="domain" description="CdaR GGDEF-like" evidence="4">
    <location>
        <begin position="175"/>
        <end position="300"/>
    </location>
</feature>
<evidence type="ECO:0000259" key="3">
    <source>
        <dbReference type="Pfam" id="PF14361"/>
    </source>
</evidence>
<dbReference type="PANTHER" id="PTHR33744:SF7">
    <property type="entry name" value="PUCR FAMILY TRANSCRIPTIONAL REGULATOR"/>
    <property type="match status" value="1"/>
</dbReference>
<dbReference type="Pfam" id="PF14361">
    <property type="entry name" value="RsbRD_N"/>
    <property type="match status" value="1"/>
</dbReference>
<name>A0ABP8DD47_9ACTN</name>
<dbReference type="Pfam" id="PF13556">
    <property type="entry name" value="HTH_30"/>
    <property type="match status" value="1"/>
</dbReference>
<dbReference type="Proteomes" id="UP001500620">
    <property type="component" value="Unassembled WGS sequence"/>
</dbReference>
<dbReference type="InterPro" id="IPR025751">
    <property type="entry name" value="RsbRD_N_dom"/>
</dbReference>
<keyword evidence="6" id="KW-1185">Reference proteome</keyword>
<comment type="caution">
    <text evidence="5">The sequence shown here is derived from an EMBL/GenBank/DDBJ whole genome shotgun (WGS) entry which is preliminary data.</text>
</comment>
<feature type="domain" description="PucR C-terminal helix-turn-helix" evidence="2">
    <location>
        <begin position="346"/>
        <end position="404"/>
    </location>
</feature>
<evidence type="ECO:0000313" key="5">
    <source>
        <dbReference type="EMBL" id="GAA4252989.1"/>
    </source>
</evidence>
<dbReference type="PANTHER" id="PTHR33744">
    <property type="entry name" value="CARBOHYDRATE DIACID REGULATOR"/>
    <property type="match status" value="1"/>
</dbReference>
<evidence type="ECO:0000313" key="6">
    <source>
        <dbReference type="Proteomes" id="UP001500620"/>
    </source>
</evidence>
<dbReference type="Gene3D" id="1.10.10.2840">
    <property type="entry name" value="PucR C-terminal helix-turn-helix domain"/>
    <property type="match status" value="1"/>
</dbReference>
<evidence type="ECO:0000256" key="1">
    <source>
        <dbReference type="ARBA" id="ARBA00006754"/>
    </source>
</evidence>
<feature type="domain" description="RsbT co-antagonist protein RsbRD N-terminal" evidence="3">
    <location>
        <begin position="24"/>
        <end position="158"/>
    </location>
</feature>
<evidence type="ECO:0000259" key="2">
    <source>
        <dbReference type="Pfam" id="PF13556"/>
    </source>
</evidence>